<dbReference type="Proteomes" id="UP000193986">
    <property type="component" value="Unassembled WGS sequence"/>
</dbReference>
<dbReference type="GO" id="GO:0006357">
    <property type="term" value="P:regulation of transcription by RNA polymerase II"/>
    <property type="evidence" value="ECO:0007669"/>
    <property type="project" value="InterPro"/>
</dbReference>
<dbReference type="EMBL" id="MCFC01000121">
    <property type="protein sequence ID" value="ORY20951.1"/>
    <property type="molecule type" value="Genomic_DNA"/>
</dbReference>
<evidence type="ECO:0000256" key="2">
    <source>
        <dbReference type="ARBA" id="ARBA00005942"/>
    </source>
</evidence>
<feature type="compositionally biased region" description="Polar residues" evidence="6">
    <location>
        <begin position="1"/>
        <end position="19"/>
    </location>
</feature>
<keyword evidence="8" id="KW-1185">Reference proteome</keyword>
<dbReference type="InterPro" id="IPR009332">
    <property type="entry name" value="Med22"/>
</dbReference>
<dbReference type="Pfam" id="PF06179">
    <property type="entry name" value="Med22"/>
    <property type="match status" value="1"/>
</dbReference>
<dbReference type="GO" id="GO:0016592">
    <property type="term" value="C:mediator complex"/>
    <property type="evidence" value="ECO:0007669"/>
    <property type="project" value="InterPro"/>
</dbReference>
<keyword evidence="5" id="KW-0539">Nucleus</keyword>
<feature type="region of interest" description="Disordered" evidence="6">
    <location>
        <begin position="1"/>
        <end position="43"/>
    </location>
</feature>
<comment type="caution">
    <text evidence="7">The sequence shown here is derived from an EMBL/GenBank/DDBJ whole genome shotgun (WGS) entry which is preliminary data.</text>
</comment>
<dbReference type="InParanoid" id="A0A1Y2AEH2"/>
<dbReference type="GO" id="GO:0003712">
    <property type="term" value="F:transcription coregulator activity"/>
    <property type="evidence" value="ECO:0007669"/>
    <property type="project" value="InterPro"/>
</dbReference>
<feature type="compositionally biased region" description="Acidic residues" evidence="6">
    <location>
        <begin position="205"/>
        <end position="215"/>
    </location>
</feature>
<comment type="subcellular location">
    <subcellularLocation>
        <location evidence="1">Nucleus</location>
    </subcellularLocation>
</comment>
<keyword evidence="4" id="KW-0804">Transcription</keyword>
<evidence type="ECO:0000313" key="7">
    <source>
        <dbReference type="EMBL" id="ORY20951.1"/>
    </source>
</evidence>
<comment type="similarity">
    <text evidence="2">Belongs to the Mediator complex subunit 22 family.</text>
</comment>
<keyword evidence="3" id="KW-0805">Transcription regulation</keyword>
<evidence type="ECO:0000256" key="4">
    <source>
        <dbReference type="ARBA" id="ARBA00023163"/>
    </source>
</evidence>
<evidence type="ECO:0000256" key="5">
    <source>
        <dbReference type="ARBA" id="ARBA00023242"/>
    </source>
</evidence>
<evidence type="ECO:0000256" key="1">
    <source>
        <dbReference type="ARBA" id="ARBA00004123"/>
    </source>
</evidence>
<dbReference type="OrthoDB" id="203279at2759"/>
<feature type="compositionally biased region" description="Basic and acidic residues" evidence="6">
    <location>
        <begin position="216"/>
        <end position="239"/>
    </location>
</feature>
<feature type="compositionally biased region" description="Low complexity" evidence="6">
    <location>
        <begin position="190"/>
        <end position="203"/>
    </location>
</feature>
<accession>A0A1Y2AEH2</accession>
<name>A0A1Y2AEH2_9TREE</name>
<reference evidence="7 8" key="1">
    <citation type="submission" date="2016-07" db="EMBL/GenBank/DDBJ databases">
        <title>Pervasive Adenine N6-methylation of Active Genes in Fungi.</title>
        <authorList>
            <consortium name="DOE Joint Genome Institute"/>
            <person name="Mondo S.J."/>
            <person name="Dannebaum R.O."/>
            <person name="Kuo R.C."/>
            <person name="Labutti K."/>
            <person name="Haridas S."/>
            <person name="Kuo A."/>
            <person name="Salamov A."/>
            <person name="Ahrendt S.R."/>
            <person name="Lipzen A."/>
            <person name="Sullivan W."/>
            <person name="Andreopoulos W.B."/>
            <person name="Clum A."/>
            <person name="Lindquist E."/>
            <person name="Daum C."/>
            <person name="Ramamoorthy G.K."/>
            <person name="Gryganskyi A."/>
            <person name="Culley D."/>
            <person name="Magnuson J.K."/>
            <person name="James T.Y."/>
            <person name="O'Malley M.A."/>
            <person name="Stajich J.E."/>
            <person name="Spatafora J.W."/>
            <person name="Visel A."/>
            <person name="Grigoriev I.V."/>
        </authorList>
    </citation>
    <scope>NUCLEOTIDE SEQUENCE [LARGE SCALE GENOMIC DNA]</scope>
    <source>
        <strain evidence="7 8">68-887.2</strain>
    </source>
</reference>
<evidence type="ECO:0000313" key="8">
    <source>
        <dbReference type="Proteomes" id="UP000193986"/>
    </source>
</evidence>
<feature type="region of interest" description="Disordered" evidence="6">
    <location>
        <begin position="175"/>
        <end position="263"/>
    </location>
</feature>
<feature type="compositionally biased region" description="Acidic residues" evidence="6">
    <location>
        <begin position="245"/>
        <end position="263"/>
    </location>
</feature>
<proteinExistence type="inferred from homology"/>
<sequence length="263" mass="28820">MASSQPFQTDSIRPTSLPSANLGHRVLGASSAEPSANDHDHDQAAEEWNGRIDRELKSLVGGLKELVRVADLTPTPQALSGPLLPLHLSLQTSSLIRSAQNLRDMAHELKLLLLLGDEASTARNRDNEMTRLGIEVDQRRREVVREAVEVFGGGSKLIQSETEGVNDQEAVEGVNDDELLEGVNNGGNVEGDNNGENVEGVNDQEAIEGENVEAEEERRREEENERDGEDKEMSRRDDDGAIGSEDAEEQVSMDIDDDFEEIA</sequence>
<evidence type="ECO:0000256" key="6">
    <source>
        <dbReference type="SAM" id="MobiDB-lite"/>
    </source>
</evidence>
<dbReference type="AlphaFoldDB" id="A0A1Y2AEH2"/>
<protein>
    <submittedName>
        <fullName evidence="7">Uncharacterized protein</fullName>
    </submittedName>
</protein>
<gene>
    <name evidence="7" type="ORF">BCR39DRAFT_601404</name>
</gene>
<dbReference type="STRING" id="71784.A0A1Y2AEH2"/>
<organism evidence="7 8">
    <name type="scientific">Naematelia encephala</name>
    <dbReference type="NCBI Taxonomy" id="71784"/>
    <lineage>
        <taxon>Eukaryota</taxon>
        <taxon>Fungi</taxon>
        <taxon>Dikarya</taxon>
        <taxon>Basidiomycota</taxon>
        <taxon>Agaricomycotina</taxon>
        <taxon>Tremellomycetes</taxon>
        <taxon>Tremellales</taxon>
        <taxon>Naemateliaceae</taxon>
        <taxon>Naematelia</taxon>
    </lineage>
</organism>
<evidence type="ECO:0000256" key="3">
    <source>
        <dbReference type="ARBA" id="ARBA00023015"/>
    </source>
</evidence>